<protein>
    <recommendedName>
        <fullName evidence="3">Aminoglycoside phosphotransferase domain-containing protein</fullName>
    </recommendedName>
</protein>
<dbReference type="PANTHER" id="PTHR21310:SF15">
    <property type="entry name" value="AMINOGLYCOSIDE PHOSPHOTRANSFERASE DOMAIN-CONTAINING PROTEIN"/>
    <property type="match status" value="1"/>
</dbReference>
<accession>A0A6A6U9U1</accession>
<dbReference type="PANTHER" id="PTHR21310">
    <property type="entry name" value="AMINOGLYCOSIDE PHOSPHOTRANSFERASE-RELATED-RELATED"/>
    <property type="match status" value="1"/>
</dbReference>
<gene>
    <name evidence="1" type="ORF">BT63DRAFT_454931</name>
</gene>
<evidence type="ECO:0008006" key="3">
    <source>
        <dbReference type="Google" id="ProtNLM"/>
    </source>
</evidence>
<dbReference type="OrthoDB" id="2906425at2759"/>
<dbReference type="AlphaFoldDB" id="A0A6A6U9U1"/>
<dbReference type="InterPro" id="IPR051678">
    <property type="entry name" value="AGP_Transferase"/>
</dbReference>
<dbReference type="EMBL" id="MU004235">
    <property type="protein sequence ID" value="KAF2668952.1"/>
    <property type="molecule type" value="Genomic_DNA"/>
</dbReference>
<evidence type="ECO:0000313" key="2">
    <source>
        <dbReference type="Proteomes" id="UP000799302"/>
    </source>
</evidence>
<dbReference type="Proteomes" id="UP000799302">
    <property type="component" value="Unassembled WGS sequence"/>
</dbReference>
<sequence>MANTFLHPNDTLLNHLFPAAKPKILQITKSERTICVFRVFFDAEPFPGAPKALIVHLESSDDRTKPALFKDVGISRVAALAIPDYIVPTLAFGSYKLGDRPVAFAVKKFLPRVVPLSNVWSELAISQQEDIMNSLHDIVKKFHFMDLKTKEVQEVLFCLDRARFARDQRTPYFQPYLLEWIKTHVDRNPLLTFEERDGKIRICSSVPELKSIVMERAGLQLLEAYTYLSHGNLEPKNILVRPVCRKYAPAGYEIIAIVNWQNASLMPSAIEWASKDNLFGYKGSDAEWYTLYKTKLRDLVPKEEEHYQLVMTWRLIHDAWCMLASDKVENEFRRRWLIREGFELSDDPLDGWKRVNKPEPPVKIDPRREPENTRHRLLVELENERVAREPRTVMGRDDEKLEKEVRRDMGLLD</sequence>
<name>A0A6A6U9U1_9PEZI</name>
<organism evidence="1 2">
    <name type="scientific">Microthyrium microscopicum</name>
    <dbReference type="NCBI Taxonomy" id="703497"/>
    <lineage>
        <taxon>Eukaryota</taxon>
        <taxon>Fungi</taxon>
        <taxon>Dikarya</taxon>
        <taxon>Ascomycota</taxon>
        <taxon>Pezizomycotina</taxon>
        <taxon>Dothideomycetes</taxon>
        <taxon>Dothideomycetes incertae sedis</taxon>
        <taxon>Microthyriales</taxon>
        <taxon>Microthyriaceae</taxon>
        <taxon>Microthyrium</taxon>
    </lineage>
</organism>
<proteinExistence type="predicted"/>
<keyword evidence="2" id="KW-1185">Reference proteome</keyword>
<evidence type="ECO:0000313" key="1">
    <source>
        <dbReference type="EMBL" id="KAF2668952.1"/>
    </source>
</evidence>
<reference evidence="1" key="1">
    <citation type="journal article" date="2020" name="Stud. Mycol.">
        <title>101 Dothideomycetes genomes: a test case for predicting lifestyles and emergence of pathogens.</title>
        <authorList>
            <person name="Haridas S."/>
            <person name="Albert R."/>
            <person name="Binder M."/>
            <person name="Bloem J."/>
            <person name="Labutti K."/>
            <person name="Salamov A."/>
            <person name="Andreopoulos B."/>
            <person name="Baker S."/>
            <person name="Barry K."/>
            <person name="Bills G."/>
            <person name="Bluhm B."/>
            <person name="Cannon C."/>
            <person name="Castanera R."/>
            <person name="Culley D."/>
            <person name="Daum C."/>
            <person name="Ezra D."/>
            <person name="Gonzalez J."/>
            <person name="Henrissat B."/>
            <person name="Kuo A."/>
            <person name="Liang C."/>
            <person name="Lipzen A."/>
            <person name="Lutzoni F."/>
            <person name="Magnuson J."/>
            <person name="Mondo S."/>
            <person name="Nolan M."/>
            <person name="Ohm R."/>
            <person name="Pangilinan J."/>
            <person name="Park H.-J."/>
            <person name="Ramirez L."/>
            <person name="Alfaro M."/>
            <person name="Sun H."/>
            <person name="Tritt A."/>
            <person name="Yoshinaga Y."/>
            <person name="Zwiers L.-H."/>
            <person name="Turgeon B."/>
            <person name="Goodwin S."/>
            <person name="Spatafora J."/>
            <person name="Crous P."/>
            <person name="Grigoriev I."/>
        </authorList>
    </citation>
    <scope>NUCLEOTIDE SEQUENCE</scope>
    <source>
        <strain evidence="1">CBS 115976</strain>
    </source>
</reference>